<evidence type="ECO:0000313" key="4">
    <source>
        <dbReference type="Proteomes" id="UP001064632"/>
    </source>
</evidence>
<protein>
    <recommendedName>
        <fullName evidence="5">DUF4148 domain-containing protein</fullName>
    </recommendedName>
</protein>
<gene>
    <name evidence="3" type="ORF">N4264_13345</name>
</gene>
<sequence>MNVVRTLAIITALVTSSASYADTPVIDQRQENQEARIEQGVASGELTRREAARLEARQEHIENVEERAKADGVVTRRERARLERKQDRNSAAIGHQKHDRQDRKD</sequence>
<evidence type="ECO:0008006" key="5">
    <source>
        <dbReference type="Google" id="ProtNLM"/>
    </source>
</evidence>
<reference evidence="3" key="1">
    <citation type="submission" date="2022-09" db="EMBL/GenBank/DDBJ databases">
        <title>Tahibacter sp. nov., isolated from a fresh water.</title>
        <authorList>
            <person name="Baek J.H."/>
            <person name="Lee J.K."/>
            <person name="Kim J.M."/>
            <person name="Jeon C.O."/>
        </authorList>
    </citation>
    <scope>NUCLEOTIDE SEQUENCE</scope>
    <source>
        <strain evidence="3">W38</strain>
    </source>
</reference>
<name>A0ABY6BKP3_9GAMM</name>
<evidence type="ECO:0000256" key="2">
    <source>
        <dbReference type="SAM" id="SignalP"/>
    </source>
</evidence>
<dbReference type="Proteomes" id="UP001064632">
    <property type="component" value="Chromosome"/>
</dbReference>
<feature type="region of interest" description="Disordered" evidence="1">
    <location>
        <begin position="68"/>
        <end position="105"/>
    </location>
</feature>
<feature type="compositionally biased region" description="Basic and acidic residues" evidence="1">
    <location>
        <begin position="68"/>
        <end position="88"/>
    </location>
</feature>
<evidence type="ECO:0000313" key="3">
    <source>
        <dbReference type="EMBL" id="UXI70581.1"/>
    </source>
</evidence>
<organism evidence="3 4">
    <name type="scientific">Tahibacter amnicola</name>
    <dbReference type="NCBI Taxonomy" id="2976241"/>
    <lineage>
        <taxon>Bacteria</taxon>
        <taxon>Pseudomonadati</taxon>
        <taxon>Pseudomonadota</taxon>
        <taxon>Gammaproteobacteria</taxon>
        <taxon>Lysobacterales</taxon>
        <taxon>Rhodanobacteraceae</taxon>
        <taxon>Tahibacter</taxon>
    </lineage>
</organism>
<accession>A0ABY6BKP3</accession>
<feature type="chain" id="PRO_5046211235" description="DUF4148 domain-containing protein" evidence="2">
    <location>
        <begin position="22"/>
        <end position="105"/>
    </location>
</feature>
<keyword evidence="4" id="KW-1185">Reference proteome</keyword>
<feature type="signal peptide" evidence="2">
    <location>
        <begin position="1"/>
        <end position="21"/>
    </location>
</feature>
<proteinExistence type="predicted"/>
<dbReference type="RefSeq" id="WP_261697528.1">
    <property type="nucleotide sequence ID" value="NZ_CP104694.1"/>
</dbReference>
<keyword evidence="2" id="KW-0732">Signal</keyword>
<evidence type="ECO:0000256" key="1">
    <source>
        <dbReference type="SAM" id="MobiDB-lite"/>
    </source>
</evidence>
<dbReference type="EMBL" id="CP104694">
    <property type="protein sequence ID" value="UXI70581.1"/>
    <property type="molecule type" value="Genomic_DNA"/>
</dbReference>